<evidence type="ECO:0000256" key="2">
    <source>
        <dbReference type="ARBA" id="ARBA00023125"/>
    </source>
</evidence>
<keyword evidence="1" id="KW-0805">Transcription regulation</keyword>
<organism evidence="6 7">
    <name type="scientific">Nocardia acididurans</name>
    <dbReference type="NCBI Taxonomy" id="2802282"/>
    <lineage>
        <taxon>Bacteria</taxon>
        <taxon>Bacillati</taxon>
        <taxon>Actinomycetota</taxon>
        <taxon>Actinomycetes</taxon>
        <taxon>Mycobacteriales</taxon>
        <taxon>Nocardiaceae</taxon>
        <taxon>Nocardia</taxon>
    </lineage>
</organism>
<dbReference type="Gene3D" id="1.10.357.10">
    <property type="entry name" value="Tetracycline Repressor, domain 2"/>
    <property type="match status" value="1"/>
</dbReference>
<dbReference type="InterPro" id="IPR009057">
    <property type="entry name" value="Homeodomain-like_sf"/>
</dbReference>
<feature type="domain" description="HTH tetR-type" evidence="5">
    <location>
        <begin position="12"/>
        <end position="72"/>
    </location>
</feature>
<dbReference type="PRINTS" id="PR00455">
    <property type="entry name" value="HTHTETR"/>
</dbReference>
<gene>
    <name evidence="6" type="ORF">JK358_32095</name>
</gene>
<dbReference type="InterPro" id="IPR049484">
    <property type="entry name" value="Rv0078-like_C"/>
</dbReference>
<accession>A0ABS1MEH2</accession>
<dbReference type="PROSITE" id="PS50977">
    <property type="entry name" value="HTH_TETR_2"/>
    <property type="match status" value="1"/>
</dbReference>
<dbReference type="EMBL" id="JAERRJ010000014">
    <property type="protein sequence ID" value="MBL1079055.1"/>
    <property type="molecule type" value="Genomic_DNA"/>
</dbReference>
<dbReference type="PANTHER" id="PTHR30055:SF234">
    <property type="entry name" value="HTH-TYPE TRANSCRIPTIONAL REGULATOR BETI"/>
    <property type="match status" value="1"/>
</dbReference>
<evidence type="ECO:0000256" key="3">
    <source>
        <dbReference type="ARBA" id="ARBA00023163"/>
    </source>
</evidence>
<dbReference type="PROSITE" id="PS01081">
    <property type="entry name" value="HTH_TETR_1"/>
    <property type="match status" value="1"/>
</dbReference>
<comment type="caution">
    <text evidence="6">The sequence shown here is derived from an EMBL/GenBank/DDBJ whole genome shotgun (WGS) entry which is preliminary data.</text>
</comment>
<evidence type="ECO:0000256" key="4">
    <source>
        <dbReference type="PROSITE-ProRule" id="PRU00335"/>
    </source>
</evidence>
<evidence type="ECO:0000256" key="1">
    <source>
        <dbReference type="ARBA" id="ARBA00023015"/>
    </source>
</evidence>
<proteinExistence type="predicted"/>
<dbReference type="PANTHER" id="PTHR30055">
    <property type="entry name" value="HTH-TYPE TRANSCRIPTIONAL REGULATOR RUTR"/>
    <property type="match status" value="1"/>
</dbReference>
<evidence type="ECO:0000313" key="7">
    <source>
        <dbReference type="Proteomes" id="UP000602198"/>
    </source>
</evidence>
<dbReference type="Proteomes" id="UP000602198">
    <property type="component" value="Unassembled WGS sequence"/>
</dbReference>
<dbReference type="InterPro" id="IPR050109">
    <property type="entry name" value="HTH-type_TetR-like_transc_reg"/>
</dbReference>
<dbReference type="InterPro" id="IPR023772">
    <property type="entry name" value="DNA-bd_HTH_TetR-type_CS"/>
</dbReference>
<dbReference type="InterPro" id="IPR001647">
    <property type="entry name" value="HTH_TetR"/>
</dbReference>
<feature type="DNA-binding region" description="H-T-H motif" evidence="4">
    <location>
        <begin position="35"/>
        <end position="54"/>
    </location>
</feature>
<protein>
    <submittedName>
        <fullName evidence="6">TetR/AcrR family transcriptional regulator</fullName>
    </submittedName>
</protein>
<name>A0ABS1MEH2_9NOCA</name>
<keyword evidence="3" id="KW-0804">Transcription</keyword>
<dbReference type="SUPFAM" id="SSF46689">
    <property type="entry name" value="Homeodomain-like"/>
    <property type="match status" value="1"/>
</dbReference>
<keyword evidence="7" id="KW-1185">Reference proteome</keyword>
<dbReference type="Pfam" id="PF21351">
    <property type="entry name" value="TetR_C_41"/>
    <property type="match status" value="1"/>
</dbReference>
<sequence>MTARRTQAERSDATMGKLVDAARNLFGRNGYAATSIDAIAAAAGLTKGAAYHHFTDKAALFRAAFIAEQQWMANELEQVAVAAPDSWTALLNGTRTFLELSLETRFRRIVVLDAPSVLGWETVRAIESDHTLRVLTAGLALATAEGRLTDGDLHIRRHLIFGALCEGGMLLARTPDPATALPQVVAEARRLLEALKQE</sequence>
<reference evidence="6 7" key="1">
    <citation type="submission" date="2021-01" db="EMBL/GenBank/DDBJ databases">
        <title>WGS of actinomycetes isolated from Thailand.</title>
        <authorList>
            <person name="Thawai C."/>
        </authorList>
    </citation>
    <scope>NUCLEOTIDE SEQUENCE [LARGE SCALE GENOMIC DNA]</scope>
    <source>
        <strain evidence="6 7">LPG 2</strain>
    </source>
</reference>
<evidence type="ECO:0000259" key="5">
    <source>
        <dbReference type="PROSITE" id="PS50977"/>
    </source>
</evidence>
<keyword evidence="2 4" id="KW-0238">DNA-binding</keyword>
<dbReference type="Pfam" id="PF00440">
    <property type="entry name" value="TetR_N"/>
    <property type="match status" value="1"/>
</dbReference>
<evidence type="ECO:0000313" key="6">
    <source>
        <dbReference type="EMBL" id="MBL1079055.1"/>
    </source>
</evidence>
<dbReference type="RefSeq" id="WP_201954937.1">
    <property type="nucleotide sequence ID" value="NZ_JAERRJ010000014.1"/>
</dbReference>